<dbReference type="RefSeq" id="WP_301239401.1">
    <property type="nucleotide sequence ID" value="NZ_JANRHH010000042.1"/>
</dbReference>
<gene>
    <name evidence="2" type="ORF">NWF35_12165</name>
</gene>
<organism evidence="2 3">
    <name type="scientific">Polycladomyces subterraneus</name>
    <dbReference type="NCBI Taxonomy" id="1016997"/>
    <lineage>
        <taxon>Bacteria</taxon>
        <taxon>Bacillati</taxon>
        <taxon>Bacillota</taxon>
        <taxon>Bacilli</taxon>
        <taxon>Bacillales</taxon>
        <taxon>Thermoactinomycetaceae</taxon>
        <taxon>Polycladomyces</taxon>
    </lineage>
</organism>
<comment type="caution">
    <text evidence="2">The sequence shown here is derived from an EMBL/GenBank/DDBJ whole genome shotgun (WGS) entry which is preliminary data.</text>
</comment>
<dbReference type="Pfam" id="PF22649">
    <property type="entry name" value="Cgl0159"/>
    <property type="match status" value="1"/>
</dbReference>
<sequence>MKTKQRISIGKWLLQARMETPERPLELAKQRKRRKDWQRDRLVILAVDHPARRELAAGGDPWAMSDREELLIRCAQVLMQPGVDGILATPDIMEELLLLNEWVVASGGPDFLSEKVLIGSMNRGGLSQTVFELDDFVTAYTAQWIERMNLDGGKLLLRVDSESREVARTLRYCFEALVDLAELSLPAFLEPLSVPLSTDDMVRLVGVASALGPTSCHRWLKLPMVPDFKRVARATTCPILLLGGKNPGGPDELVDNVERCMSAGENVRGLMIGRGVLYPKDGSEPAAVAAQLAAAVHGVKTREVIRWDEWKSTHWDG</sequence>
<protein>
    <recommendedName>
        <fullName evidence="1">Cgl0159-like domain-containing protein</fullName>
    </recommendedName>
</protein>
<dbReference type="InterPro" id="IPR054574">
    <property type="entry name" value="Cgl0159_dom"/>
</dbReference>
<dbReference type="Gene3D" id="3.20.20.70">
    <property type="entry name" value="Aldolase class I"/>
    <property type="match status" value="1"/>
</dbReference>
<dbReference type="SUPFAM" id="SSF51569">
    <property type="entry name" value="Aldolase"/>
    <property type="match status" value="1"/>
</dbReference>
<reference evidence="2" key="1">
    <citation type="submission" date="2022-08" db="EMBL/GenBank/DDBJ databases">
        <title>Polycladomyces zharkentsis sp. nov., a novel thermophilic CMC and starch-degrading bacterium isolated from a geothermal spring in Kazakhstan.</title>
        <authorList>
            <person name="Mashzhan A."/>
            <person name="Kistaubaeva A."/>
            <person name="Javier-Lopez R."/>
            <person name="Birkeland N.-K."/>
        </authorList>
    </citation>
    <scope>NUCLEOTIDE SEQUENCE</scope>
    <source>
        <strain evidence="2">KSR 13</strain>
    </source>
</reference>
<feature type="domain" description="Cgl0159-like" evidence="1">
    <location>
        <begin position="40"/>
        <end position="289"/>
    </location>
</feature>
<keyword evidence="3" id="KW-1185">Reference proteome</keyword>
<evidence type="ECO:0000313" key="2">
    <source>
        <dbReference type="EMBL" id="MDN4594626.1"/>
    </source>
</evidence>
<dbReference type="EMBL" id="JANRHH010000042">
    <property type="protein sequence ID" value="MDN4594626.1"/>
    <property type="molecule type" value="Genomic_DNA"/>
</dbReference>
<evidence type="ECO:0000259" key="1">
    <source>
        <dbReference type="Pfam" id="PF22649"/>
    </source>
</evidence>
<evidence type="ECO:0000313" key="3">
    <source>
        <dbReference type="Proteomes" id="UP001174196"/>
    </source>
</evidence>
<dbReference type="InterPro" id="IPR013785">
    <property type="entry name" value="Aldolase_TIM"/>
</dbReference>
<dbReference type="Proteomes" id="UP001174196">
    <property type="component" value="Unassembled WGS sequence"/>
</dbReference>
<proteinExistence type="predicted"/>
<accession>A0ABT8IPB5</accession>
<name>A0ABT8IPB5_9BACL</name>